<gene>
    <name evidence="1" type="ORF">CBW57_09615</name>
</gene>
<dbReference type="RefSeq" id="WP_050322215.1">
    <property type="nucleotide sequence ID" value="NZ_NHOI01000011.1"/>
</dbReference>
<dbReference type="EMBL" id="NHOI01000011">
    <property type="protein sequence ID" value="OVZ87041.1"/>
    <property type="molecule type" value="Genomic_DNA"/>
</dbReference>
<dbReference type="Proteomes" id="UP000196440">
    <property type="component" value="Unassembled WGS sequence"/>
</dbReference>
<reference evidence="1 2" key="1">
    <citation type="submission" date="2017-05" db="EMBL/GenBank/DDBJ databases">
        <title>Whole genome sequencing of Yersinia kristensenii.</title>
        <authorList>
            <person name="Campioni F."/>
        </authorList>
    </citation>
    <scope>NUCLEOTIDE SEQUENCE [LARGE SCALE GENOMIC DNA]</scope>
    <source>
        <strain evidence="1 2">CFSAN060536</strain>
    </source>
</reference>
<organism evidence="1 2">
    <name type="scientific">Yersinia intermedia</name>
    <dbReference type="NCBI Taxonomy" id="631"/>
    <lineage>
        <taxon>Bacteria</taxon>
        <taxon>Pseudomonadati</taxon>
        <taxon>Pseudomonadota</taxon>
        <taxon>Gammaproteobacteria</taxon>
        <taxon>Enterobacterales</taxon>
        <taxon>Yersiniaceae</taxon>
        <taxon>Yersinia</taxon>
    </lineage>
</organism>
<dbReference type="AlphaFoldDB" id="A0A209A2P7"/>
<name>A0A209A2P7_YERIN</name>
<comment type="caution">
    <text evidence="1">The sequence shown here is derived from an EMBL/GenBank/DDBJ whole genome shotgun (WGS) entry which is preliminary data.</text>
</comment>
<accession>A0A209A2P7</accession>
<proteinExistence type="predicted"/>
<evidence type="ECO:0000313" key="2">
    <source>
        <dbReference type="Proteomes" id="UP000196440"/>
    </source>
</evidence>
<sequence>MTTDQQTLLMFKGLIASLPTETQAKVKHAEKLLRDVLADYPEGEATVAFGLIGAELQMDETETINK</sequence>
<protein>
    <submittedName>
        <fullName evidence="1">Uncharacterized protein</fullName>
    </submittedName>
</protein>
<evidence type="ECO:0000313" key="1">
    <source>
        <dbReference type="EMBL" id="OVZ87041.1"/>
    </source>
</evidence>